<dbReference type="PROSITE" id="PS51257">
    <property type="entry name" value="PROKAR_LIPOPROTEIN"/>
    <property type="match status" value="1"/>
</dbReference>
<gene>
    <name evidence="1" type="ORF">F3059_09530</name>
</gene>
<keyword evidence="2" id="KW-1185">Reference proteome</keyword>
<accession>A0A6N6M3J6</accession>
<dbReference type="Proteomes" id="UP000435357">
    <property type="component" value="Unassembled WGS sequence"/>
</dbReference>
<protein>
    <submittedName>
        <fullName evidence="1">Uncharacterized protein</fullName>
    </submittedName>
</protein>
<name>A0A6N6M3J6_9FLAO</name>
<reference evidence="1 2" key="1">
    <citation type="submission" date="2019-09" db="EMBL/GenBank/DDBJ databases">
        <title>Genomes of Cryomorphaceae.</title>
        <authorList>
            <person name="Bowman J.P."/>
        </authorList>
    </citation>
    <scope>NUCLEOTIDE SEQUENCE [LARGE SCALE GENOMIC DNA]</scope>
    <source>
        <strain evidence="1 2">KCTC 52047</strain>
    </source>
</reference>
<dbReference type="AlphaFoldDB" id="A0A6N6M3J6"/>
<comment type="caution">
    <text evidence="1">The sequence shown here is derived from an EMBL/GenBank/DDBJ whole genome shotgun (WGS) entry which is preliminary data.</text>
</comment>
<proteinExistence type="predicted"/>
<dbReference type="RefSeq" id="WP_151168609.1">
    <property type="nucleotide sequence ID" value="NZ_WACR01000007.1"/>
</dbReference>
<evidence type="ECO:0000313" key="2">
    <source>
        <dbReference type="Proteomes" id="UP000435357"/>
    </source>
</evidence>
<organism evidence="1 2">
    <name type="scientific">Salibacter halophilus</name>
    <dbReference type="NCBI Taxonomy" id="1803916"/>
    <lineage>
        <taxon>Bacteria</taxon>
        <taxon>Pseudomonadati</taxon>
        <taxon>Bacteroidota</taxon>
        <taxon>Flavobacteriia</taxon>
        <taxon>Flavobacteriales</taxon>
        <taxon>Salibacteraceae</taxon>
        <taxon>Salibacter</taxon>
    </lineage>
</organism>
<evidence type="ECO:0000313" key="1">
    <source>
        <dbReference type="EMBL" id="KAB1063799.1"/>
    </source>
</evidence>
<sequence length="290" mass="32847">MKDFLSVNYHNLTVRTTTILAMLAVVVLSVSCNDSVRENDDTTVASTDMVRVIKLYNEAFLSIHEILINDTLLSTDDTLYLPREDDTLMLTQNATFGYPREILINYGEELKITDRDYPKKGRLRVWLYAPYDSTLSMRVSFDFHQIGNYELLGEMDINTADSTTLTEGILRKLTDARILRLGQGIKTQKMYFNFTDTMKFTTGSFTPYLAEDDGFSGSGSYGGISFRGQQFSSQFKEDWMITYTCKNPMQGMATLNAPNIATREINFSGSCSSSFSVSFYNTTETVKFPL</sequence>
<dbReference type="EMBL" id="WACR01000007">
    <property type="protein sequence ID" value="KAB1063799.1"/>
    <property type="molecule type" value="Genomic_DNA"/>
</dbReference>